<name>A0AA96EWV9_9FLAO</name>
<dbReference type="KEGG" id="fcj:RN605_12590"/>
<dbReference type="AlphaFoldDB" id="A0AA96EWV9"/>
<organism evidence="2">
    <name type="scientific">Flavobacterium capsici</name>
    <dbReference type="NCBI Taxonomy" id="3075618"/>
    <lineage>
        <taxon>Bacteria</taxon>
        <taxon>Pseudomonadati</taxon>
        <taxon>Bacteroidota</taxon>
        <taxon>Flavobacteriia</taxon>
        <taxon>Flavobacteriales</taxon>
        <taxon>Flavobacteriaceae</taxon>
        <taxon>Flavobacterium</taxon>
    </lineage>
</organism>
<dbReference type="Pfam" id="PF13620">
    <property type="entry name" value="CarboxypepD_reg"/>
    <property type="match status" value="1"/>
</dbReference>
<dbReference type="RefSeq" id="WP_313325245.1">
    <property type="nucleotide sequence ID" value="NZ_CP134878.1"/>
</dbReference>
<accession>A0AA96J5B2</accession>
<reference evidence="2 4" key="1">
    <citation type="submission" date="2023-09" db="EMBL/GenBank/DDBJ databases">
        <title>Flavobacterium sp. a novel bacteria isolate from Pepper rhizosphere.</title>
        <authorList>
            <person name="Peng Y."/>
            <person name="Lee J."/>
        </authorList>
    </citation>
    <scope>NUCLEOTIDE SEQUENCE</scope>
    <source>
        <strain evidence="2">PMR2A8</strain>
        <strain evidence="3 4">PMTSA4</strain>
    </source>
</reference>
<evidence type="ECO:0000256" key="1">
    <source>
        <dbReference type="SAM" id="Coils"/>
    </source>
</evidence>
<keyword evidence="4" id="KW-1185">Reference proteome</keyword>
<feature type="coiled-coil region" evidence="1">
    <location>
        <begin position="30"/>
        <end position="57"/>
    </location>
</feature>
<dbReference type="EMBL" id="CP134890">
    <property type="protein sequence ID" value="WNM21508.1"/>
    <property type="molecule type" value="Genomic_DNA"/>
</dbReference>
<evidence type="ECO:0000313" key="3">
    <source>
        <dbReference type="EMBL" id="WNM21508.1"/>
    </source>
</evidence>
<dbReference type="EMBL" id="CP134878">
    <property type="protein sequence ID" value="WNM20118.1"/>
    <property type="molecule type" value="Genomic_DNA"/>
</dbReference>
<keyword evidence="2" id="KW-0121">Carboxypeptidase</keyword>
<accession>A0AA96EWV9</accession>
<dbReference type="Proteomes" id="UP001304515">
    <property type="component" value="Chromosome"/>
</dbReference>
<gene>
    <name evidence="3" type="ORF">RN605_12590</name>
    <name evidence="2" type="ORF">RN608_05420</name>
</gene>
<dbReference type="SUPFAM" id="SSF49464">
    <property type="entry name" value="Carboxypeptidase regulatory domain-like"/>
    <property type="match status" value="1"/>
</dbReference>
<evidence type="ECO:0000313" key="2">
    <source>
        <dbReference type="EMBL" id="WNM20118.1"/>
    </source>
</evidence>
<keyword evidence="1" id="KW-0175">Coiled coil</keyword>
<dbReference type="GO" id="GO:0004180">
    <property type="term" value="F:carboxypeptidase activity"/>
    <property type="evidence" value="ECO:0007669"/>
    <property type="project" value="UniProtKB-KW"/>
</dbReference>
<dbReference type="Gene3D" id="2.60.40.1120">
    <property type="entry name" value="Carboxypeptidase-like, regulatory domain"/>
    <property type="match status" value="1"/>
</dbReference>
<protein>
    <submittedName>
        <fullName evidence="2">Carboxypeptidase-like regulatory domain-containing protein</fullName>
    </submittedName>
</protein>
<sequence length="308" mass="34462">MQRDYIEKRNMCLVLQKFIKETDAGILAGLPNFEVVFERFEDKIKQLEQASMKQSANRKGIRKKKDDCKVAMVVAATDVAGRIRAYAAVHGDVVLAKEVGFGYAVLFKKSDGICCDLCGFVYKKGTALLSELAAYGVTEAMLADLLAKVTLFRAQVAKPRLGIIERRQATLAIKRLMKELDGDLAVMDMLVRMVRFSNKEFYSLYFSFRKIVRIGYRAVAIDGTVVDAEGMPVANVDVVVLNTKFVRKTSEHGGFEVRRLKSAVYRVCFKKVGFVDAFVDVAVTSGMRNEVKVVMERMSGLADWRMSG</sequence>
<proteinExistence type="predicted"/>
<evidence type="ECO:0000313" key="4">
    <source>
        <dbReference type="Proteomes" id="UP001304515"/>
    </source>
</evidence>
<dbReference type="InterPro" id="IPR008969">
    <property type="entry name" value="CarboxyPept-like_regulatory"/>
</dbReference>
<keyword evidence="2" id="KW-0378">Hydrolase</keyword>
<keyword evidence="2" id="KW-0645">Protease</keyword>